<feature type="transmembrane region" description="Helical" evidence="1">
    <location>
        <begin position="94"/>
        <end position="114"/>
    </location>
</feature>
<gene>
    <name evidence="2" type="ORF">DQQ10_11540</name>
</gene>
<keyword evidence="1" id="KW-0472">Membrane</keyword>
<keyword evidence="1" id="KW-1133">Transmembrane helix</keyword>
<dbReference type="RefSeq" id="WP_112747275.1">
    <property type="nucleotide sequence ID" value="NZ_QMFY01000005.1"/>
</dbReference>
<feature type="transmembrane region" description="Helical" evidence="1">
    <location>
        <begin position="154"/>
        <end position="178"/>
    </location>
</feature>
<dbReference type="InterPro" id="IPR018750">
    <property type="entry name" value="DUF2306_membrane"/>
</dbReference>
<comment type="caution">
    <text evidence="2">The sequence shown here is derived from an EMBL/GenBank/DDBJ whole genome shotgun (WGS) entry which is preliminary data.</text>
</comment>
<dbReference type="Proteomes" id="UP000251889">
    <property type="component" value="Unassembled WGS sequence"/>
</dbReference>
<dbReference type="AlphaFoldDB" id="A0A364Y2W7"/>
<evidence type="ECO:0000313" key="2">
    <source>
        <dbReference type="EMBL" id="RAW01120.1"/>
    </source>
</evidence>
<dbReference type="EMBL" id="QMFY01000005">
    <property type="protein sequence ID" value="RAW01120.1"/>
    <property type="molecule type" value="Genomic_DNA"/>
</dbReference>
<name>A0A364Y2W7_9BACT</name>
<feature type="transmembrane region" description="Helical" evidence="1">
    <location>
        <begin position="53"/>
        <end position="73"/>
    </location>
</feature>
<keyword evidence="3" id="KW-1185">Reference proteome</keyword>
<dbReference type="Pfam" id="PF10067">
    <property type="entry name" value="DUF2306"/>
    <property type="match status" value="1"/>
</dbReference>
<keyword evidence="1" id="KW-0812">Transmembrane</keyword>
<proteinExistence type="predicted"/>
<feature type="transmembrane region" description="Helical" evidence="1">
    <location>
        <begin position="120"/>
        <end position="142"/>
    </location>
</feature>
<reference evidence="2 3" key="1">
    <citation type="submission" date="2018-06" db="EMBL/GenBank/DDBJ databases">
        <title>Chryseolinea flavus sp. nov., a member of the phylum Bacteroidetes isolated from soil.</title>
        <authorList>
            <person name="Li Y."/>
            <person name="Wang J."/>
        </authorList>
    </citation>
    <scope>NUCLEOTIDE SEQUENCE [LARGE SCALE GENOMIC DNA]</scope>
    <source>
        <strain evidence="2 3">SDU1-6</strain>
    </source>
</reference>
<feature type="transmembrane region" description="Helical" evidence="1">
    <location>
        <begin position="184"/>
        <end position="205"/>
    </location>
</feature>
<feature type="transmembrane region" description="Helical" evidence="1">
    <location>
        <begin position="12"/>
        <end position="33"/>
    </location>
</feature>
<evidence type="ECO:0000256" key="1">
    <source>
        <dbReference type="SAM" id="Phobius"/>
    </source>
</evidence>
<dbReference type="OrthoDB" id="195502at2"/>
<protein>
    <submittedName>
        <fullName evidence="2">DUF2306 domain-containing protein</fullName>
    </submittedName>
</protein>
<evidence type="ECO:0000313" key="3">
    <source>
        <dbReference type="Proteomes" id="UP000251889"/>
    </source>
</evidence>
<accession>A0A364Y2W7</accession>
<organism evidence="2 3">
    <name type="scientific">Pseudochryseolinea flava</name>
    <dbReference type="NCBI Taxonomy" id="2059302"/>
    <lineage>
        <taxon>Bacteria</taxon>
        <taxon>Pseudomonadati</taxon>
        <taxon>Bacteroidota</taxon>
        <taxon>Cytophagia</taxon>
        <taxon>Cytophagales</taxon>
        <taxon>Fulvivirgaceae</taxon>
        <taxon>Pseudochryseolinea</taxon>
    </lineage>
</organism>
<sequence length="216" mass="25187">MVRRNTLKVTKFLALVTLLFFSFLMLRITLPYLSLERDVRFLQIKRAVIDNDGWRTAFFVHVFSSIFLLIAGFTQFFSPLKKRYSAVHKLVGKMYVVILLFISGPAGLIMAFYANGGWTSQLAFVTLSFFWLWTTAKAWLAIRDRDFVSHGEWMIRSFALTLSALTLRAWKFVLVMILHPPPMTLYMIVAWLGWIPNLLLAEWLIRKQYAPRILRG</sequence>